<dbReference type="PROSITE" id="PS50088">
    <property type="entry name" value="ANK_REPEAT"/>
    <property type="match status" value="5"/>
</dbReference>
<dbReference type="eggNOG" id="KOG4177">
    <property type="taxonomic scope" value="Eukaryota"/>
</dbReference>
<dbReference type="Pfam" id="PF12796">
    <property type="entry name" value="Ank_2"/>
    <property type="match status" value="2"/>
</dbReference>
<dbReference type="EMBL" id="FN648531">
    <property type="protein sequence ID" value="CBJ26495.1"/>
    <property type="molecule type" value="Genomic_DNA"/>
</dbReference>
<proteinExistence type="predicted"/>
<dbReference type="PROSITE" id="PS50297">
    <property type="entry name" value="ANK_REP_REGION"/>
    <property type="match status" value="4"/>
</dbReference>
<dbReference type="InParanoid" id="D7FY56"/>
<evidence type="ECO:0000313" key="5">
    <source>
        <dbReference type="EMBL" id="CBJ26495.1"/>
    </source>
</evidence>
<accession>D7FY56</accession>
<keyword evidence="6" id="KW-1185">Reference proteome</keyword>
<keyword evidence="1" id="KW-0677">Repeat</keyword>
<dbReference type="AlphaFoldDB" id="D7FY56"/>
<protein>
    <submittedName>
        <fullName evidence="5">Similar to ankyrin 2,3/unc44, partial</fullName>
    </submittedName>
</protein>
<dbReference type="Proteomes" id="UP000002630">
    <property type="component" value="Linkage Group LG25"/>
</dbReference>
<evidence type="ECO:0000256" key="4">
    <source>
        <dbReference type="SAM" id="MobiDB-lite"/>
    </source>
</evidence>
<dbReference type="InterPro" id="IPR002110">
    <property type="entry name" value="Ankyrin_rpt"/>
</dbReference>
<feature type="region of interest" description="Disordered" evidence="4">
    <location>
        <begin position="329"/>
        <end position="442"/>
    </location>
</feature>
<keyword evidence="2 3" id="KW-0040">ANK repeat</keyword>
<dbReference type="Gene3D" id="1.25.40.20">
    <property type="entry name" value="Ankyrin repeat-containing domain"/>
    <property type="match status" value="2"/>
</dbReference>
<dbReference type="SUPFAM" id="SSF48403">
    <property type="entry name" value="Ankyrin repeat"/>
    <property type="match status" value="1"/>
</dbReference>
<feature type="compositionally biased region" description="Basic and acidic residues" evidence="4">
    <location>
        <begin position="330"/>
        <end position="348"/>
    </location>
</feature>
<dbReference type="PANTHER" id="PTHR24198:SF165">
    <property type="entry name" value="ANKYRIN REPEAT-CONTAINING PROTEIN-RELATED"/>
    <property type="match status" value="1"/>
</dbReference>
<evidence type="ECO:0000256" key="1">
    <source>
        <dbReference type="ARBA" id="ARBA00022737"/>
    </source>
</evidence>
<feature type="repeat" description="ANK" evidence="3">
    <location>
        <begin position="144"/>
        <end position="176"/>
    </location>
</feature>
<dbReference type="EMBL" id="FN649750">
    <property type="protein sequence ID" value="CBJ26495.1"/>
    <property type="molecule type" value="Genomic_DNA"/>
</dbReference>
<reference evidence="5 6" key="1">
    <citation type="journal article" date="2010" name="Nature">
        <title>The Ectocarpus genome and the independent evolution of multicellularity in brown algae.</title>
        <authorList>
            <person name="Cock J.M."/>
            <person name="Sterck L."/>
            <person name="Rouze P."/>
            <person name="Scornet D."/>
            <person name="Allen A.E."/>
            <person name="Amoutzias G."/>
            <person name="Anthouard V."/>
            <person name="Artiguenave F."/>
            <person name="Aury J.M."/>
            <person name="Badger J.H."/>
            <person name="Beszteri B."/>
            <person name="Billiau K."/>
            <person name="Bonnet E."/>
            <person name="Bothwell J.H."/>
            <person name="Bowler C."/>
            <person name="Boyen C."/>
            <person name="Brownlee C."/>
            <person name="Carrano C.J."/>
            <person name="Charrier B."/>
            <person name="Cho G.Y."/>
            <person name="Coelho S.M."/>
            <person name="Collen J."/>
            <person name="Corre E."/>
            <person name="Da Silva C."/>
            <person name="Delage L."/>
            <person name="Delaroque N."/>
            <person name="Dittami S.M."/>
            <person name="Doulbeau S."/>
            <person name="Elias M."/>
            <person name="Farnham G."/>
            <person name="Gachon C.M."/>
            <person name="Gschloessl B."/>
            <person name="Heesch S."/>
            <person name="Jabbari K."/>
            <person name="Jubin C."/>
            <person name="Kawai H."/>
            <person name="Kimura K."/>
            <person name="Kloareg B."/>
            <person name="Kupper F.C."/>
            <person name="Lang D."/>
            <person name="Le Bail A."/>
            <person name="Leblanc C."/>
            <person name="Lerouge P."/>
            <person name="Lohr M."/>
            <person name="Lopez P.J."/>
            <person name="Martens C."/>
            <person name="Maumus F."/>
            <person name="Michel G."/>
            <person name="Miranda-Saavedra D."/>
            <person name="Morales J."/>
            <person name="Moreau H."/>
            <person name="Motomura T."/>
            <person name="Nagasato C."/>
            <person name="Napoli C.A."/>
            <person name="Nelson D.R."/>
            <person name="Nyvall-Collen P."/>
            <person name="Peters A.F."/>
            <person name="Pommier C."/>
            <person name="Potin P."/>
            <person name="Poulain J."/>
            <person name="Quesneville H."/>
            <person name="Read B."/>
            <person name="Rensing S.A."/>
            <person name="Ritter A."/>
            <person name="Rousvoal S."/>
            <person name="Samanta M."/>
            <person name="Samson G."/>
            <person name="Schroeder D.C."/>
            <person name="Segurens B."/>
            <person name="Strittmatter M."/>
            <person name="Tonon T."/>
            <person name="Tregear J.W."/>
            <person name="Valentin K."/>
            <person name="von Dassow P."/>
            <person name="Yamagishi T."/>
            <person name="Van de Peer Y."/>
            <person name="Wincker P."/>
        </authorList>
    </citation>
    <scope>NUCLEOTIDE SEQUENCE [LARGE SCALE GENOMIC DNA]</scope>
    <source>
        <strain evidence="6">Ec32 / CCAP1310/4</strain>
    </source>
</reference>
<feature type="repeat" description="ANK" evidence="3">
    <location>
        <begin position="78"/>
        <end position="110"/>
    </location>
</feature>
<organism evidence="5 6">
    <name type="scientific">Ectocarpus siliculosus</name>
    <name type="common">Brown alga</name>
    <name type="synonym">Conferva siliculosa</name>
    <dbReference type="NCBI Taxonomy" id="2880"/>
    <lineage>
        <taxon>Eukaryota</taxon>
        <taxon>Sar</taxon>
        <taxon>Stramenopiles</taxon>
        <taxon>Ochrophyta</taxon>
        <taxon>PX clade</taxon>
        <taxon>Phaeophyceae</taxon>
        <taxon>Ectocarpales</taxon>
        <taxon>Ectocarpaceae</taxon>
        <taxon>Ectocarpus</taxon>
    </lineage>
</organism>
<evidence type="ECO:0000256" key="3">
    <source>
        <dbReference type="PROSITE-ProRule" id="PRU00023"/>
    </source>
</evidence>
<evidence type="ECO:0000256" key="2">
    <source>
        <dbReference type="ARBA" id="ARBA00023043"/>
    </source>
</evidence>
<sequence length="631" mass="67558">MGSKAEEPGGGGGSIDIHQAVAHNREDQIKQYVDAGGDLDRRDGNNLAPLHIAAAGGFCNVVEFLLMHKAGVDVTSKIGHSPLHLACRFGHLPVVLLLLAEGAELNARDADGNSPLHKAASNGKAQLCREMVKRGADIDGRNKTEYTPLHWACFKGHKAAAEQLLKCGANIDATSSRRATSLFMSTYYGHVDVTFLLLAWGADVTVANEDNVKAGETFLPEVPEAQQGQIKVLLKERQPLLMKGYEAARRNMALMYMRSERSDLNLRMSQGEVETLWGKLAKREKELNMSKMGARDLSHAVKAMKSALEQGRNDAKAMREKLAALETELNEAKDEAQEQRERAARAERSYATLLEEGRGRASSCEGDGEEERSSTLQRELQAEEEGERVEKSSVKVGGLTQSYSKDGAPEWKWLGNCPKDGKRSPGSSTSSPPPLLPRVSSAATNSLDPTWHFDPSPILSSGIISVQAGSTASSPVLTSEFPEPGRIAALASRIETRHASPDEKNGGSTLTSPVQATVPGNVPGKADVGPLATALPLPPLAATTAAGPALRSRSNSGRGAAVAGGGRLRFRSAQATTLPLGGEVVCATCMNDGETLPDLIQTEPGRSCQCTRLHDRRPRPALWRVPPRGTC</sequence>
<feature type="repeat" description="ANK" evidence="3">
    <location>
        <begin position="111"/>
        <end position="143"/>
    </location>
</feature>
<dbReference type="SMART" id="SM00248">
    <property type="entry name" value="ANK"/>
    <property type="match status" value="6"/>
</dbReference>
<dbReference type="PANTHER" id="PTHR24198">
    <property type="entry name" value="ANKYRIN REPEAT AND PROTEIN KINASE DOMAIN-CONTAINING PROTEIN"/>
    <property type="match status" value="1"/>
</dbReference>
<name>D7FY56_ECTSI</name>
<feature type="region of interest" description="Disordered" evidence="4">
    <location>
        <begin position="498"/>
        <end position="521"/>
    </location>
</feature>
<evidence type="ECO:0000313" key="6">
    <source>
        <dbReference type="Proteomes" id="UP000002630"/>
    </source>
</evidence>
<feature type="compositionally biased region" description="Polar residues" evidence="4">
    <location>
        <begin position="506"/>
        <end position="515"/>
    </location>
</feature>
<dbReference type="STRING" id="2880.D7FY56"/>
<feature type="repeat" description="ANK" evidence="3">
    <location>
        <begin position="177"/>
        <end position="209"/>
    </location>
</feature>
<feature type="repeat" description="ANK" evidence="3">
    <location>
        <begin position="45"/>
        <end position="77"/>
    </location>
</feature>
<dbReference type="InterPro" id="IPR036770">
    <property type="entry name" value="Ankyrin_rpt-contain_sf"/>
</dbReference>
<gene>
    <name evidence="5" type="ORF">Esi_0034_0039</name>
</gene>
<dbReference type="OrthoDB" id="194358at2759"/>